<dbReference type="InterPro" id="IPR050188">
    <property type="entry name" value="RluA_PseudoU_synthase"/>
</dbReference>
<dbReference type="PROSITE" id="PS01129">
    <property type="entry name" value="PSI_RLU"/>
    <property type="match status" value="1"/>
</dbReference>
<dbReference type="EMBL" id="QLYR01000014">
    <property type="protein sequence ID" value="RAQ22183.1"/>
    <property type="molecule type" value="Genomic_DNA"/>
</dbReference>
<dbReference type="NCBIfam" id="TIGR00005">
    <property type="entry name" value="rluA_subfam"/>
    <property type="match status" value="1"/>
</dbReference>
<dbReference type="GO" id="GO:0003723">
    <property type="term" value="F:RNA binding"/>
    <property type="evidence" value="ECO:0007669"/>
    <property type="project" value="UniProtKB-KW"/>
</dbReference>
<evidence type="ECO:0000256" key="7">
    <source>
        <dbReference type="RuleBase" id="RU362028"/>
    </source>
</evidence>
<dbReference type="PANTHER" id="PTHR21600">
    <property type="entry name" value="MITOCHONDRIAL RNA PSEUDOURIDINE SYNTHASE"/>
    <property type="match status" value="1"/>
</dbReference>
<dbReference type="InterPro" id="IPR006224">
    <property type="entry name" value="PsdUridine_synth_RluA-like_CS"/>
</dbReference>
<evidence type="ECO:0000313" key="10">
    <source>
        <dbReference type="Proteomes" id="UP000249377"/>
    </source>
</evidence>
<dbReference type="RefSeq" id="WP_112333669.1">
    <property type="nucleotide sequence ID" value="NZ_QLYR01000014.1"/>
</dbReference>
<dbReference type="PROSITE" id="PS50889">
    <property type="entry name" value="S4"/>
    <property type="match status" value="1"/>
</dbReference>
<comment type="function">
    <text evidence="7">Responsible for synthesis of pseudouridine from uracil.</text>
</comment>
<sequence length="305" mass="33786">MERRFEWDVDSESVGMRVDKYISGCSLGLTRSAAENLAAKGLILKNGKPAGKSERLQAGDRMQLTLPEPEALTVAPEAIPLDILYEDDDLLVVNKPKGMVVHPAAGNHSGTLVNALLAHCGDSLSGINGVIRPGIVHRIDKDTSGLLIVAKNDFAHQHLAQQIKEHSFTRMYEAVVHGNLRQDSGTVDAPIGRHPTERKKMAVTNKASRPAVTHYEVLERFGAFTHLRLRLETGRTHQIRVHMTYLGHPVAGDPVYGPKKTPDLGGQCLHARFIGFIHPRTRQYLSFESALPSYFTAFLERLRRI</sequence>
<evidence type="ECO:0000256" key="1">
    <source>
        <dbReference type="ARBA" id="ARBA00000073"/>
    </source>
</evidence>
<comment type="similarity">
    <text evidence="2 7">Belongs to the pseudouridine synthase RluA family.</text>
</comment>
<dbReference type="GO" id="GO:0009982">
    <property type="term" value="F:pseudouridine synthase activity"/>
    <property type="evidence" value="ECO:0007669"/>
    <property type="project" value="InterPro"/>
</dbReference>
<evidence type="ECO:0000256" key="3">
    <source>
        <dbReference type="ARBA" id="ARBA00022884"/>
    </source>
</evidence>
<dbReference type="InterPro" id="IPR020103">
    <property type="entry name" value="PsdUridine_synth_cat_dom_sf"/>
</dbReference>
<dbReference type="Gene3D" id="3.30.2350.10">
    <property type="entry name" value="Pseudouridine synthase"/>
    <property type="match status" value="1"/>
</dbReference>
<proteinExistence type="inferred from homology"/>
<dbReference type="InterPro" id="IPR036986">
    <property type="entry name" value="S4_RNA-bd_sf"/>
</dbReference>
<dbReference type="SUPFAM" id="SSF55174">
    <property type="entry name" value="Alpha-L RNA-binding motif"/>
    <property type="match status" value="1"/>
</dbReference>
<dbReference type="InterPro" id="IPR006225">
    <property type="entry name" value="PsdUridine_synth_RluC/D"/>
</dbReference>
<dbReference type="FunFam" id="3.30.2350.10:FF:000006">
    <property type="entry name" value="Pseudouridine synthase"/>
    <property type="match status" value="1"/>
</dbReference>
<dbReference type="Pfam" id="PF00849">
    <property type="entry name" value="PseudoU_synth_2"/>
    <property type="match status" value="1"/>
</dbReference>
<evidence type="ECO:0000256" key="6">
    <source>
        <dbReference type="PROSITE-ProRule" id="PRU00182"/>
    </source>
</evidence>
<reference evidence="9 10" key="1">
    <citation type="submission" date="2018-06" db="EMBL/GenBank/DDBJ databases">
        <title>Noncontiguous genome sequence of Ruminococcaceae bacterium ASD2818.</title>
        <authorList>
            <person name="Chaplin A.V."/>
            <person name="Sokolova S.R."/>
            <person name="Kochetkova T.O."/>
            <person name="Goltsov A.Y."/>
            <person name="Trofimov D.Y."/>
            <person name="Efimov B.A."/>
        </authorList>
    </citation>
    <scope>NUCLEOTIDE SEQUENCE [LARGE SCALE GENOMIC DNA]</scope>
    <source>
        <strain evidence="9 10">ASD2818</strain>
    </source>
</reference>
<dbReference type="Gene3D" id="3.10.290.10">
    <property type="entry name" value="RNA-binding S4 domain"/>
    <property type="match status" value="1"/>
</dbReference>
<dbReference type="EC" id="5.4.99.-" evidence="7"/>
<dbReference type="Proteomes" id="UP000249377">
    <property type="component" value="Unassembled WGS sequence"/>
</dbReference>
<evidence type="ECO:0000256" key="4">
    <source>
        <dbReference type="ARBA" id="ARBA00023235"/>
    </source>
</evidence>
<feature type="domain" description="Pseudouridine synthase RsuA/RluA-like" evidence="8">
    <location>
        <begin position="89"/>
        <end position="243"/>
    </location>
</feature>
<dbReference type="PANTHER" id="PTHR21600:SF44">
    <property type="entry name" value="RIBOSOMAL LARGE SUBUNIT PSEUDOURIDINE SYNTHASE D"/>
    <property type="match status" value="1"/>
</dbReference>
<comment type="caution">
    <text evidence="9">The sequence shown here is derived from an EMBL/GenBank/DDBJ whole genome shotgun (WGS) entry which is preliminary data.</text>
</comment>
<evidence type="ECO:0000259" key="8">
    <source>
        <dbReference type="Pfam" id="PF00849"/>
    </source>
</evidence>
<organism evidence="9 10">
    <name type="scientific">Hydrogeniiclostridium mannosilyticum</name>
    <dbReference type="NCBI Taxonomy" id="2764322"/>
    <lineage>
        <taxon>Bacteria</taxon>
        <taxon>Bacillati</taxon>
        <taxon>Bacillota</taxon>
        <taxon>Clostridia</taxon>
        <taxon>Eubacteriales</taxon>
        <taxon>Acutalibacteraceae</taxon>
        <taxon>Hydrogeniiclostridium</taxon>
    </lineage>
</organism>
<keyword evidence="4 7" id="KW-0413">Isomerase</keyword>
<dbReference type="SUPFAM" id="SSF55120">
    <property type="entry name" value="Pseudouridine synthase"/>
    <property type="match status" value="1"/>
</dbReference>
<protein>
    <recommendedName>
        <fullName evidence="7">Pseudouridine synthase</fullName>
        <ecNumber evidence="7">5.4.99.-</ecNumber>
    </recommendedName>
</protein>
<evidence type="ECO:0000256" key="5">
    <source>
        <dbReference type="PIRSR" id="PIRSR606225-1"/>
    </source>
</evidence>
<name>A0A328U8E9_9FIRM</name>
<comment type="catalytic activity">
    <reaction evidence="1 7">
        <text>a uridine in RNA = a pseudouridine in RNA</text>
        <dbReference type="Rhea" id="RHEA:48348"/>
        <dbReference type="Rhea" id="RHEA-COMP:12068"/>
        <dbReference type="Rhea" id="RHEA-COMP:12069"/>
        <dbReference type="ChEBI" id="CHEBI:65314"/>
        <dbReference type="ChEBI" id="CHEBI:65315"/>
    </reaction>
</comment>
<evidence type="ECO:0000256" key="2">
    <source>
        <dbReference type="ARBA" id="ARBA00010876"/>
    </source>
</evidence>
<dbReference type="InterPro" id="IPR006145">
    <property type="entry name" value="PsdUridine_synth_RsuA/RluA"/>
</dbReference>
<dbReference type="GO" id="GO:0140098">
    <property type="term" value="F:catalytic activity, acting on RNA"/>
    <property type="evidence" value="ECO:0007669"/>
    <property type="project" value="UniProtKB-ARBA"/>
</dbReference>
<keyword evidence="10" id="KW-1185">Reference proteome</keyword>
<keyword evidence="3 6" id="KW-0694">RNA-binding</keyword>
<dbReference type="CDD" id="cd00165">
    <property type="entry name" value="S4"/>
    <property type="match status" value="1"/>
</dbReference>
<dbReference type="CDD" id="cd02869">
    <property type="entry name" value="PseudoU_synth_RluA_like"/>
    <property type="match status" value="1"/>
</dbReference>
<dbReference type="GO" id="GO:0000455">
    <property type="term" value="P:enzyme-directed rRNA pseudouridine synthesis"/>
    <property type="evidence" value="ECO:0007669"/>
    <property type="project" value="TreeGrafter"/>
</dbReference>
<gene>
    <name evidence="9" type="ORF">DPQ25_13350</name>
</gene>
<feature type="active site" evidence="5">
    <location>
        <position position="140"/>
    </location>
</feature>
<accession>A0A328U8E9</accession>
<dbReference type="AlphaFoldDB" id="A0A328U8E9"/>
<evidence type="ECO:0000313" key="9">
    <source>
        <dbReference type="EMBL" id="RAQ22183.1"/>
    </source>
</evidence>